<name>A0ABT3TQA6_9ACTN</name>
<accession>A0ABT3TQA6</accession>
<sequence>MTGSVSTRTARTDPAPRTVPAPHPAATTRPKAAITGVALSDCGRVDDATPYALHAQAARRALADAGLAPDVVDGFASAGLGTLAPAEVAEYLGLKPRWVDSTSVGGSTWEVMAAHAADAIAAGHARAVLLVYGSTARADIRAGRRTSNLSFGARGPSQFEVPYGHTLIAKYAMAARRHMHTYGTTLDQLAQVAVQARQNASRNPEAMFRTPITTDEVLSGPMIADPFTKLHCCIRSDGGAAVLLVAEELVADCAKPPVWILGAGEHVSHTTMSEWDDFTVSPAAVSGRLAFERAGIAPSEIDIAEIYDAFTYMTLVTLEDLGFCAKGEGGAFVEKGRLLHTGDLPTNTDGGGLSAQHPGMRGLFLLVEAVRQLRGEAGGHQVERADGTPPALAVASGTGGWFCSSGTVVLGRE</sequence>
<dbReference type="Pfam" id="PF22691">
    <property type="entry name" value="Thiolase_C_1"/>
    <property type="match status" value="1"/>
</dbReference>
<dbReference type="RefSeq" id="WP_266596833.1">
    <property type="nucleotide sequence ID" value="NZ_JAPHNL010000038.1"/>
</dbReference>
<evidence type="ECO:0000259" key="3">
    <source>
        <dbReference type="Pfam" id="PF22691"/>
    </source>
</evidence>
<dbReference type="PANTHER" id="PTHR42870">
    <property type="entry name" value="ACETYL-COA C-ACETYLTRANSFERASE"/>
    <property type="match status" value="1"/>
</dbReference>
<dbReference type="Pfam" id="PF00108">
    <property type="entry name" value="Thiolase_N"/>
    <property type="match status" value="1"/>
</dbReference>
<comment type="caution">
    <text evidence="4">The sequence shown here is derived from an EMBL/GenBank/DDBJ whole genome shotgun (WGS) entry which is preliminary data.</text>
</comment>
<dbReference type="InterPro" id="IPR016039">
    <property type="entry name" value="Thiolase-like"/>
</dbReference>
<feature type="compositionally biased region" description="Low complexity" evidence="1">
    <location>
        <begin position="7"/>
        <end position="16"/>
    </location>
</feature>
<proteinExistence type="predicted"/>
<keyword evidence="5" id="KW-1185">Reference proteome</keyword>
<protein>
    <submittedName>
        <fullName evidence="4">Acetyl-CoA acetyltransferase</fullName>
    </submittedName>
</protein>
<dbReference type="SUPFAM" id="SSF53901">
    <property type="entry name" value="Thiolase-like"/>
    <property type="match status" value="2"/>
</dbReference>
<feature type="domain" description="Thiolase C-terminal" evidence="3">
    <location>
        <begin position="264"/>
        <end position="412"/>
    </location>
</feature>
<evidence type="ECO:0000259" key="2">
    <source>
        <dbReference type="Pfam" id="PF00108"/>
    </source>
</evidence>
<dbReference type="InterPro" id="IPR020616">
    <property type="entry name" value="Thiolase_N"/>
</dbReference>
<feature type="region of interest" description="Disordered" evidence="1">
    <location>
        <begin position="1"/>
        <end position="28"/>
    </location>
</feature>
<organism evidence="4 5">
    <name type="scientific">Streptomyces beihaiensis</name>
    <dbReference type="NCBI Taxonomy" id="2984495"/>
    <lineage>
        <taxon>Bacteria</taxon>
        <taxon>Bacillati</taxon>
        <taxon>Actinomycetota</taxon>
        <taxon>Actinomycetes</taxon>
        <taxon>Kitasatosporales</taxon>
        <taxon>Streptomycetaceae</taxon>
        <taxon>Streptomyces</taxon>
    </lineage>
</organism>
<dbReference type="InterPro" id="IPR055140">
    <property type="entry name" value="Thiolase_C_2"/>
</dbReference>
<dbReference type="Gene3D" id="3.40.47.10">
    <property type="match status" value="1"/>
</dbReference>
<evidence type="ECO:0000256" key="1">
    <source>
        <dbReference type="SAM" id="MobiDB-lite"/>
    </source>
</evidence>
<evidence type="ECO:0000313" key="4">
    <source>
        <dbReference type="EMBL" id="MCX3059223.1"/>
    </source>
</evidence>
<gene>
    <name evidence="4" type="ORF">OFY01_05475</name>
</gene>
<dbReference type="Proteomes" id="UP001163064">
    <property type="component" value="Unassembled WGS sequence"/>
</dbReference>
<dbReference type="InterPro" id="IPR002155">
    <property type="entry name" value="Thiolase"/>
</dbReference>
<dbReference type="PIRSF" id="PIRSF000429">
    <property type="entry name" value="Ac-CoA_Ac_transf"/>
    <property type="match status" value="1"/>
</dbReference>
<dbReference type="EMBL" id="JAPHNL010000038">
    <property type="protein sequence ID" value="MCX3059223.1"/>
    <property type="molecule type" value="Genomic_DNA"/>
</dbReference>
<feature type="domain" description="Thiolase N-terminal" evidence="2">
    <location>
        <begin position="43"/>
        <end position="248"/>
    </location>
</feature>
<dbReference type="CDD" id="cd00829">
    <property type="entry name" value="SCP-x_thiolase"/>
    <property type="match status" value="1"/>
</dbReference>
<evidence type="ECO:0000313" key="5">
    <source>
        <dbReference type="Proteomes" id="UP001163064"/>
    </source>
</evidence>
<reference evidence="4" key="1">
    <citation type="submission" date="2022-10" db="EMBL/GenBank/DDBJ databases">
        <title>Streptomyces beihaiensis sp. nov., a chitin degrading actinobacterium, isolated from shrimp pond soil.</title>
        <authorList>
            <person name="Xie J."/>
            <person name="Shen N."/>
        </authorList>
    </citation>
    <scope>NUCLEOTIDE SEQUENCE</scope>
    <source>
        <strain evidence="4">GXMU-J5</strain>
    </source>
</reference>
<dbReference type="PANTHER" id="PTHR42870:SF1">
    <property type="entry name" value="NON-SPECIFIC LIPID-TRANSFER PROTEIN-LIKE 2"/>
    <property type="match status" value="1"/>
</dbReference>